<comment type="subunit">
    <text evidence="4 6">Homodimer.</text>
</comment>
<evidence type="ECO:0000256" key="2">
    <source>
        <dbReference type="ARBA" id="ARBA00022801"/>
    </source>
</evidence>
<reference evidence="7 8" key="1">
    <citation type="submission" date="2018-02" db="EMBL/GenBank/DDBJ databases">
        <title>Genomic Encyclopedia of Archaeal and Bacterial Type Strains, Phase II (KMG-II): from individual species to whole genera.</title>
        <authorList>
            <person name="Goeker M."/>
        </authorList>
    </citation>
    <scope>NUCLEOTIDE SEQUENCE [LARGE SCALE GENOMIC DNA]</scope>
    <source>
        <strain evidence="7 8">DSM 29526</strain>
    </source>
</reference>
<dbReference type="EC" id="3.7.1.3" evidence="4 5"/>
<keyword evidence="8" id="KW-1185">Reference proteome</keyword>
<accession>A0A2S6I2A9</accession>
<dbReference type="GO" id="GO:0009435">
    <property type="term" value="P:NAD+ biosynthetic process"/>
    <property type="evidence" value="ECO:0007669"/>
    <property type="project" value="UniProtKB-UniRule"/>
</dbReference>
<comment type="caution">
    <text evidence="4">Lacks conserved residue(s) required for the propagation of feature annotation.</text>
</comment>
<dbReference type="InterPro" id="IPR015424">
    <property type="entry name" value="PyrdxlP-dep_Trfase"/>
</dbReference>
<comment type="cofactor">
    <cofactor evidence="4 6">
        <name>pyridoxal 5'-phosphate</name>
        <dbReference type="ChEBI" id="CHEBI:597326"/>
    </cofactor>
</comment>
<comment type="caution">
    <text evidence="7">The sequence shown here is derived from an EMBL/GenBank/DDBJ whole genome shotgun (WGS) entry which is preliminary data.</text>
</comment>
<dbReference type="GO" id="GO:0019441">
    <property type="term" value="P:L-tryptophan catabolic process to kynurenine"/>
    <property type="evidence" value="ECO:0007669"/>
    <property type="project" value="TreeGrafter"/>
</dbReference>
<dbReference type="UniPathway" id="UPA00334">
    <property type="reaction ID" value="UER00455"/>
</dbReference>
<dbReference type="UniPathway" id="UPA00253">
    <property type="reaction ID" value="UER00329"/>
</dbReference>
<sequence>MLRDEFHLPAAPDGAPALYFCGNSLGLQPKGVEEQLSRELRVWREHGVEGWWGGEAGGWLSYHRRLQRDLSAIVGAKPDEVVACNALTVNLHLLLVSFFRPTGRRCKIIMESGAFPSDQHAVRAQLQFHGLDLDRDLIEVAPRRGSATIRTEDIIEQIERAGDELALVLWSGVQYYTGQFFDLPAIATAGRKVGARVGFDLAHAAGNVPLQLHEWGCDFAVWCNYKYLNGGPGAPGGLFVHERHEQDDSLPRLAGWWGHRESDRFQMKPEFVPERGAAGWQVSTAPVLGLAPLLAGLPLFSRAGGMEAVRKQSELLTDQLYRNLQAIRGLRILTPERSADRGAQISAYLPGHRPDLEKQLSRRGLICDYRQDNLDGSGGGVLRLAPAPLYNTLEEVNRIDEVLRSTLALN</sequence>
<protein>
    <recommendedName>
        <fullName evidence="4 5">Kynureninase</fullName>
        <ecNumber evidence="4 5">3.7.1.3</ecNumber>
    </recommendedName>
    <alternativeName>
        <fullName evidence="4">L-kynurenine hydrolase</fullName>
    </alternativeName>
</protein>
<evidence type="ECO:0000256" key="4">
    <source>
        <dbReference type="HAMAP-Rule" id="MF_01970"/>
    </source>
</evidence>
<feature type="binding site" evidence="4">
    <location>
        <position position="203"/>
    </location>
    <ligand>
        <name>pyridoxal 5'-phosphate</name>
        <dbReference type="ChEBI" id="CHEBI:597326"/>
    </ligand>
</feature>
<dbReference type="OrthoDB" id="9812626at2"/>
<feature type="binding site" evidence="4">
    <location>
        <begin position="115"/>
        <end position="118"/>
    </location>
    <ligand>
        <name>pyridoxal 5'-phosphate</name>
        <dbReference type="ChEBI" id="CHEBI:597326"/>
    </ligand>
</feature>
<dbReference type="Pfam" id="PF22580">
    <property type="entry name" value="KYNU_C"/>
    <property type="match status" value="1"/>
</dbReference>
<comment type="similarity">
    <text evidence="4 6">Belongs to the kynureninase family.</text>
</comment>
<dbReference type="InterPro" id="IPR010111">
    <property type="entry name" value="Kynureninase"/>
</dbReference>
<evidence type="ECO:0000313" key="8">
    <source>
        <dbReference type="Proteomes" id="UP000237662"/>
    </source>
</evidence>
<dbReference type="GO" id="GO:0043420">
    <property type="term" value="P:anthranilate metabolic process"/>
    <property type="evidence" value="ECO:0007669"/>
    <property type="project" value="TreeGrafter"/>
</dbReference>
<evidence type="ECO:0000256" key="3">
    <source>
        <dbReference type="ARBA" id="ARBA00022898"/>
    </source>
</evidence>
<dbReference type="InterPro" id="IPR015421">
    <property type="entry name" value="PyrdxlP-dep_Trfase_major"/>
</dbReference>
<evidence type="ECO:0000256" key="5">
    <source>
        <dbReference type="NCBIfam" id="TIGR01814"/>
    </source>
</evidence>
<gene>
    <name evidence="4" type="primary">kynU</name>
    <name evidence="7" type="ORF">CLV84_2209</name>
</gene>
<feature type="binding site" evidence="4">
    <location>
        <position position="200"/>
    </location>
    <ligand>
        <name>pyridoxal 5'-phosphate</name>
        <dbReference type="ChEBI" id="CHEBI:597326"/>
    </ligand>
</feature>
<dbReference type="GO" id="GO:0019805">
    <property type="term" value="P:quinolinate biosynthetic process"/>
    <property type="evidence" value="ECO:0007669"/>
    <property type="project" value="UniProtKB-UniRule"/>
</dbReference>
<feature type="binding site" evidence="4">
    <location>
        <position position="87"/>
    </location>
    <ligand>
        <name>pyridoxal 5'-phosphate</name>
        <dbReference type="ChEBI" id="CHEBI:597326"/>
    </ligand>
</feature>
<dbReference type="Proteomes" id="UP000237662">
    <property type="component" value="Unassembled WGS sequence"/>
</dbReference>
<feature type="binding site" evidence="4">
    <location>
        <position position="88"/>
    </location>
    <ligand>
        <name>pyridoxal 5'-phosphate</name>
        <dbReference type="ChEBI" id="CHEBI:597326"/>
    </ligand>
</feature>
<dbReference type="Gene3D" id="3.40.640.10">
    <property type="entry name" value="Type I PLP-dependent aspartate aminotransferase-like (Major domain)"/>
    <property type="match status" value="1"/>
</dbReference>
<keyword evidence="2 4" id="KW-0378">Hydrolase</keyword>
<organism evidence="7 8">
    <name type="scientific">Neolewinella xylanilytica</name>
    <dbReference type="NCBI Taxonomy" id="1514080"/>
    <lineage>
        <taxon>Bacteria</taxon>
        <taxon>Pseudomonadati</taxon>
        <taxon>Bacteroidota</taxon>
        <taxon>Saprospiria</taxon>
        <taxon>Saprospirales</taxon>
        <taxon>Lewinellaceae</taxon>
        <taxon>Neolewinella</taxon>
    </lineage>
</organism>
<dbReference type="SUPFAM" id="SSF53383">
    <property type="entry name" value="PLP-dependent transferases"/>
    <property type="match status" value="1"/>
</dbReference>
<dbReference type="EMBL" id="PTJC01000006">
    <property type="protein sequence ID" value="PPK85314.1"/>
    <property type="molecule type" value="Genomic_DNA"/>
</dbReference>
<comment type="function">
    <text evidence="4 6">Catalyzes the cleavage of L-kynurenine (L-Kyn) and L-3-hydroxykynurenine (L-3OHKyn) into anthranilic acid (AA) and 3-hydroxyanthranilic acid (3-OHAA), respectively.</text>
</comment>
<dbReference type="GO" id="GO:0005737">
    <property type="term" value="C:cytoplasm"/>
    <property type="evidence" value="ECO:0007669"/>
    <property type="project" value="UniProtKB-UniRule"/>
</dbReference>
<dbReference type="InterPro" id="IPR015422">
    <property type="entry name" value="PyrdxlP-dep_Trfase_small"/>
</dbReference>
<proteinExistence type="inferred from homology"/>
<dbReference type="Gene3D" id="3.90.1150.10">
    <property type="entry name" value="Aspartate Aminotransferase, domain 1"/>
    <property type="match status" value="1"/>
</dbReference>
<evidence type="ECO:0000313" key="7">
    <source>
        <dbReference type="EMBL" id="PPK85314.1"/>
    </source>
</evidence>
<comment type="catalytic activity">
    <reaction evidence="6">
        <text>3-hydroxy-L-kynurenine + H2O = 3-hydroxyanthranilate + L-alanine + H(+)</text>
        <dbReference type="Rhea" id="RHEA:25143"/>
        <dbReference type="ChEBI" id="CHEBI:15377"/>
        <dbReference type="ChEBI" id="CHEBI:15378"/>
        <dbReference type="ChEBI" id="CHEBI:36559"/>
        <dbReference type="ChEBI" id="CHEBI:57972"/>
        <dbReference type="ChEBI" id="CHEBI:58125"/>
        <dbReference type="EC" id="3.7.1.3"/>
    </reaction>
</comment>
<dbReference type="RefSeq" id="WP_104419819.1">
    <property type="nucleotide sequence ID" value="NZ_PTJC01000006.1"/>
</dbReference>
<comment type="catalytic activity">
    <reaction evidence="4 6">
        <text>L-kynurenine + H2O = anthranilate + L-alanine + H(+)</text>
        <dbReference type="Rhea" id="RHEA:16813"/>
        <dbReference type="ChEBI" id="CHEBI:15377"/>
        <dbReference type="ChEBI" id="CHEBI:15378"/>
        <dbReference type="ChEBI" id="CHEBI:16567"/>
        <dbReference type="ChEBI" id="CHEBI:57959"/>
        <dbReference type="ChEBI" id="CHEBI:57972"/>
        <dbReference type="EC" id="3.7.1.3"/>
    </reaction>
</comment>
<keyword evidence="3 4" id="KW-0663">Pyridoxal phosphate</keyword>
<dbReference type="PIRSF" id="PIRSF038800">
    <property type="entry name" value="KYNU"/>
    <property type="match status" value="1"/>
</dbReference>
<feature type="binding site" evidence="4">
    <location>
        <position position="256"/>
    </location>
    <ligand>
        <name>pyridoxal 5'-phosphate</name>
        <dbReference type="ChEBI" id="CHEBI:597326"/>
    </ligand>
</feature>
<evidence type="ECO:0000256" key="6">
    <source>
        <dbReference type="PIRNR" id="PIRNR038800"/>
    </source>
</evidence>
<feature type="modified residue" description="N6-(pyridoxal phosphate)lysine" evidence="4">
    <location>
        <position position="226"/>
    </location>
</feature>
<feature type="binding site" evidence="4">
    <location>
        <position position="284"/>
    </location>
    <ligand>
        <name>pyridoxal 5'-phosphate</name>
        <dbReference type="ChEBI" id="CHEBI:597326"/>
    </ligand>
</feature>
<dbReference type="GO" id="GO:0097053">
    <property type="term" value="P:L-kynurenine catabolic process"/>
    <property type="evidence" value="ECO:0007669"/>
    <property type="project" value="UniProtKB-UniRule"/>
</dbReference>
<dbReference type="GO" id="GO:0030170">
    <property type="term" value="F:pyridoxal phosphate binding"/>
    <property type="evidence" value="ECO:0007669"/>
    <property type="project" value="UniProtKB-UniRule"/>
</dbReference>
<comment type="pathway">
    <text evidence="4 6">Cofactor biosynthesis; NAD(+) biosynthesis; quinolinate from L-kynurenine: step 2/3.</text>
</comment>
<dbReference type="GO" id="GO:0030429">
    <property type="term" value="F:kynureninase activity"/>
    <property type="evidence" value="ECO:0007669"/>
    <property type="project" value="UniProtKB-UniRule"/>
</dbReference>
<dbReference type="FunFam" id="3.40.640.10:FF:000031">
    <property type="entry name" value="Kynureninase"/>
    <property type="match status" value="1"/>
</dbReference>
<comment type="pathway">
    <text evidence="4 6">Amino-acid degradation; L-kynurenine degradation; L-alanine and anthranilate from L-kynurenine: step 1/1.</text>
</comment>
<dbReference type="AlphaFoldDB" id="A0A2S6I2A9"/>
<dbReference type="PANTHER" id="PTHR14084:SF0">
    <property type="entry name" value="KYNURENINASE"/>
    <property type="match status" value="1"/>
</dbReference>
<name>A0A2S6I2A9_9BACT</name>
<dbReference type="PANTHER" id="PTHR14084">
    <property type="entry name" value="KYNURENINASE"/>
    <property type="match status" value="1"/>
</dbReference>
<dbReference type="NCBIfam" id="TIGR01814">
    <property type="entry name" value="kynureninase"/>
    <property type="match status" value="1"/>
</dbReference>
<dbReference type="HAMAP" id="MF_01970">
    <property type="entry name" value="Kynureninase"/>
    <property type="match status" value="1"/>
</dbReference>
<feature type="binding site" evidence="4">
    <location>
        <position position="225"/>
    </location>
    <ligand>
        <name>pyridoxal 5'-phosphate</name>
        <dbReference type="ChEBI" id="CHEBI:597326"/>
    </ligand>
</feature>
<keyword evidence="1 4" id="KW-0662">Pyridine nucleotide biosynthesis</keyword>
<evidence type="ECO:0000256" key="1">
    <source>
        <dbReference type="ARBA" id="ARBA00022642"/>
    </source>
</evidence>